<dbReference type="GO" id="GO:0016645">
    <property type="term" value="F:oxidoreductase activity, acting on the CH-NH group of donors"/>
    <property type="evidence" value="ECO:0007669"/>
    <property type="project" value="InterPro"/>
</dbReference>
<dbReference type="GO" id="GO:0008168">
    <property type="term" value="F:methyltransferase activity"/>
    <property type="evidence" value="ECO:0007669"/>
    <property type="project" value="UniProtKB-KW"/>
</dbReference>
<keyword evidence="2" id="KW-0808">Transferase</keyword>
<dbReference type="InterPro" id="IPR008471">
    <property type="entry name" value="MnmC-like_methylTransf"/>
</dbReference>
<organism evidence="2 3">
    <name type="scientific">Seleniivibrio woodruffii</name>
    <dbReference type="NCBI Taxonomy" id="1078050"/>
    <lineage>
        <taxon>Bacteria</taxon>
        <taxon>Pseudomonadati</taxon>
        <taxon>Deferribacterota</taxon>
        <taxon>Deferribacteres</taxon>
        <taxon>Deferribacterales</taxon>
        <taxon>Geovibrionaceae</taxon>
        <taxon>Seleniivibrio</taxon>
    </lineage>
</organism>
<evidence type="ECO:0000313" key="3">
    <source>
        <dbReference type="Proteomes" id="UP000294614"/>
    </source>
</evidence>
<comment type="caution">
    <text evidence="2">The sequence shown here is derived from an EMBL/GenBank/DDBJ whole genome shotgun (WGS) entry which is preliminary data.</text>
</comment>
<feature type="domain" description="MnmC-like methyltransferase" evidence="1">
    <location>
        <begin position="129"/>
        <end position="210"/>
    </location>
</feature>
<dbReference type="PANTHER" id="PTHR39963">
    <property type="entry name" value="SLL0983 PROTEIN"/>
    <property type="match status" value="1"/>
</dbReference>
<name>A0A4R1KDK8_9BACT</name>
<dbReference type="RefSeq" id="WP_132872834.1">
    <property type="nucleotide sequence ID" value="NZ_SMGG01000003.1"/>
</dbReference>
<proteinExistence type="predicted"/>
<evidence type="ECO:0000259" key="1">
    <source>
        <dbReference type="Pfam" id="PF05430"/>
    </source>
</evidence>
<reference evidence="2 3" key="1">
    <citation type="submission" date="2019-03" db="EMBL/GenBank/DDBJ databases">
        <title>Genomic Encyclopedia of Type Strains, Phase IV (KMG-IV): sequencing the most valuable type-strain genomes for metagenomic binning, comparative biology and taxonomic classification.</title>
        <authorList>
            <person name="Goeker M."/>
        </authorList>
    </citation>
    <scope>NUCLEOTIDE SEQUENCE [LARGE SCALE GENOMIC DNA]</scope>
    <source>
        <strain evidence="2 3">DSM 24984</strain>
    </source>
</reference>
<dbReference type="EMBL" id="SMGG01000003">
    <property type="protein sequence ID" value="TCK62634.1"/>
    <property type="molecule type" value="Genomic_DNA"/>
</dbReference>
<dbReference type="Pfam" id="PF05430">
    <property type="entry name" value="Methyltransf_30"/>
    <property type="match status" value="1"/>
</dbReference>
<sequence length="227" mass="26105">MPNLIPLKTKNKPLITADGSISLYSMDYNEGYRAKSVGAFTESLHKFYSASGIEELLQKQDVRLLDICLGGGSNLSVTLDRVLSMKHRHKLHIVTVERQSSLFDTIRQNKFMWPYGGYEMLRKLIDEGQAEDIRLDIAIGDARNILRDMRMEFDVVYFDPFGKRKNPEMWTVDVFRDVHRLCSDIGRAATYSSGREIREDFVRAGFRYTVTPKPDGAFQEGTVFYKI</sequence>
<protein>
    <submittedName>
        <fullName evidence="2">tRNA U34 5-methylaminomethyl-2-thiouridine-forming methyltransferase MnmC</fullName>
    </submittedName>
</protein>
<dbReference type="InterPro" id="IPR029063">
    <property type="entry name" value="SAM-dependent_MTases_sf"/>
</dbReference>
<dbReference type="OrthoDB" id="9786494at2"/>
<accession>A0A4R1KDK8</accession>
<dbReference type="Proteomes" id="UP000294614">
    <property type="component" value="Unassembled WGS sequence"/>
</dbReference>
<dbReference type="SUPFAM" id="SSF53335">
    <property type="entry name" value="S-adenosyl-L-methionine-dependent methyltransferases"/>
    <property type="match status" value="1"/>
</dbReference>
<gene>
    <name evidence="2" type="ORF">C8D98_1164</name>
</gene>
<keyword evidence="3" id="KW-1185">Reference proteome</keyword>
<evidence type="ECO:0000313" key="2">
    <source>
        <dbReference type="EMBL" id="TCK62634.1"/>
    </source>
</evidence>
<dbReference type="AlphaFoldDB" id="A0A4R1KDK8"/>
<dbReference type="PANTHER" id="PTHR39963:SF1">
    <property type="entry name" value="MNMC-LIKE METHYLTRANSFERASE DOMAIN-CONTAINING PROTEIN"/>
    <property type="match status" value="1"/>
</dbReference>
<dbReference type="Gene3D" id="3.40.50.150">
    <property type="entry name" value="Vaccinia Virus protein VP39"/>
    <property type="match status" value="1"/>
</dbReference>
<dbReference type="GO" id="GO:0032259">
    <property type="term" value="P:methylation"/>
    <property type="evidence" value="ECO:0007669"/>
    <property type="project" value="UniProtKB-KW"/>
</dbReference>
<keyword evidence="2" id="KW-0489">Methyltransferase</keyword>